<reference evidence="1 2" key="1">
    <citation type="journal article" date="2010" name="BMC Genomics">
        <title>Genome comparison of the epiphytic bacteria Erwinia billingiae and E. tasmaniensis with the pear pathogen E. pyrifoliae.</title>
        <authorList>
            <person name="Kube M."/>
            <person name="Migdoll A.M."/>
            <person name="Gehring I."/>
            <person name="Heitmann K."/>
            <person name="Mayer Y."/>
            <person name="Kuhl H."/>
            <person name="Knaust F."/>
            <person name="Geider K."/>
            <person name="Reinhardt R."/>
        </authorList>
    </citation>
    <scope>NUCLEOTIDE SEQUENCE [LARGE SCALE GENOMIC DNA]</scope>
    <source>
        <strain evidence="1 2">Eb661</strain>
    </source>
</reference>
<evidence type="ECO:0000313" key="2">
    <source>
        <dbReference type="Proteomes" id="UP000008793"/>
    </source>
</evidence>
<dbReference type="GeneID" id="90511158"/>
<dbReference type="RefSeq" id="WP_013201167.1">
    <property type="nucleotide sequence ID" value="NC_014306.1"/>
</dbReference>
<accession>D8MPB3</accession>
<evidence type="ECO:0000313" key="1">
    <source>
        <dbReference type="EMBL" id="CAX58670.1"/>
    </source>
</evidence>
<proteinExistence type="predicted"/>
<keyword evidence="2" id="KW-1185">Reference proteome</keyword>
<protein>
    <submittedName>
        <fullName evidence="1">Uncharacterized protein</fullName>
    </submittedName>
</protein>
<name>D8MPB3_ERWBE</name>
<sequence>MTYDILILTGTGGDLVSFQQYEGGPGFPATLTFDDEPYDLTLFSQGEKRYLIAHNQPIEHDVAEEVIGQFSPRPV</sequence>
<organism evidence="2">
    <name type="scientific">Erwinia billingiae (strain Eb661)</name>
    <dbReference type="NCBI Taxonomy" id="634500"/>
    <lineage>
        <taxon>Bacteria</taxon>
        <taxon>Pseudomonadati</taxon>
        <taxon>Pseudomonadota</taxon>
        <taxon>Gammaproteobacteria</taxon>
        <taxon>Enterobacterales</taxon>
        <taxon>Erwiniaceae</taxon>
        <taxon>Erwinia</taxon>
    </lineage>
</organism>
<dbReference type="KEGG" id="ebi:EbC_11390"/>
<gene>
    <name evidence="1" type="ordered locus">EbC_11390</name>
</gene>
<dbReference type="EMBL" id="FP236843">
    <property type="protein sequence ID" value="CAX58670.1"/>
    <property type="molecule type" value="Genomic_DNA"/>
</dbReference>
<dbReference type="Proteomes" id="UP000008793">
    <property type="component" value="Chromosome"/>
</dbReference>
<dbReference type="AlphaFoldDB" id="D8MPB3"/>
<dbReference type="HOGENOM" id="CLU_2665462_0_0_6"/>